<comment type="similarity">
    <text evidence="2 9">Belongs to the ATG11 family.</text>
</comment>
<evidence type="ECO:0000256" key="7">
    <source>
        <dbReference type="ARBA" id="ARBA00023006"/>
    </source>
</evidence>
<dbReference type="GO" id="GO:0034517">
    <property type="term" value="P:ribophagy"/>
    <property type="evidence" value="ECO:0007669"/>
    <property type="project" value="TreeGrafter"/>
</dbReference>
<evidence type="ECO:0000256" key="3">
    <source>
        <dbReference type="ARBA" id="ARBA00013804"/>
    </source>
</evidence>
<dbReference type="AlphaFoldDB" id="A0A8H2ZII2"/>
<keyword evidence="6 9" id="KW-0653">Protein transport</keyword>
<dbReference type="GO" id="GO:1903599">
    <property type="term" value="P:positive regulation of autophagy of mitochondrion"/>
    <property type="evidence" value="ECO:0007669"/>
    <property type="project" value="UniProtKB-UniRule"/>
</dbReference>
<keyword evidence="7 9" id="KW-0072">Autophagy</keyword>
<evidence type="ECO:0000256" key="1">
    <source>
        <dbReference type="ARBA" id="ARBA00004148"/>
    </source>
</evidence>
<comment type="subunit">
    <text evidence="9">Homodimer.</text>
</comment>
<dbReference type="GO" id="GO:0019901">
    <property type="term" value="F:protein kinase binding"/>
    <property type="evidence" value="ECO:0007669"/>
    <property type="project" value="TreeGrafter"/>
</dbReference>
<accession>A0A8H2ZII2</accession>
<evidence type="ECO:0000256" key="4">
    <source>
        <dbReference type="ARBA" id="ARBA00022448"/>
    </source>
</evidence>
<comment type="function">
    <text evidence="9">Involved in cytoplasm to vacuole transport (Cvt), pexophagy, mitophagy and nucleophagy. Recruits mitochondria for their selective degradation via autophagy (mitophagy) during starvation. Works as scaffold proteins that recruit ATG proteins to the pre-autophagosome (PAS), the site of vesicle/autophagosome formation. Required for the Cvt vesicles completion.</text>
</comment>
<evidence type="ECO:0000313" key="13">
    <source>
        <dbReference type="EMBL" id="CAB4253089.1"/>
    </source>
</evidence>
<comment type="subcellular location">
    <subcellularLocation>
        <location evidence="9">Preautophagosomal structure membrane</location>
        <topology evidence="9">Peripheral membrane protein</topology>
    </subcellularLocation>
    <subcellularLocation>
        <location evidence="1 9">Vacuole membrane</location>
        <topology evidence="1 9">Peripheral membrane protein</topology>
    </subcellularLocation>
    <text evidence="9">During pexophagy, accumulates in the vacuolar membrane region, where the peroxisomes contact the vacuole.</text>
</comment>
<feature type="domain" description="Autophagy-related protein 11 C-terminal" evidence="12">
    <location>
        <begin position="993"/>
        <end position="1168"/>
    </location>
</feature>
<evidence type="ECO:0000313" key="14">
    <source>
        <dbReference type="Proteomes" id="UP000644660"/>
    </source>
</evidence>
<keyword evidence="4 9" id="KW-0813">Transport</keyword>
<keyword evidence="8 10" id="KW-0175">Coiled coil</keyword>
<keyword evidence="9" id="KW-0472">Membrane</keyword>
<keyword evidence="5 9" id="KW-0926">Vacuole</keyword>
<dbReference type="GO" id="GO:0061709">
    <property type="term" value="P:reticulophagy"/>
    <property type="evidence" value="ECO:0007669"/>
    <property type="project" value="TreeGrafter"/>
</dbReference>
<evidence type="ECO:0000256" key="2">
    <source>
        <dbReference type="ARBA" id="ARBA00009729"/>
    </source>
</evidence>
<dbReference type="InterPro" id="IPR040040">
    <property type="entry name" value="ATG11"/>
</dbReference>
<sequence length="1176" mass="136461">MSEDTRIINAISGKTISTNIRYFTSYNNLKDFIHIKWGIPTEEILILLPYGTKLKQSTLESYLSFDNSELQTLYQNNNNNNNNIVSSIFLQKEFYVYDRRLFSLVNKPNLISNEKGKYTQTSSLSFSSEKEELILNARQIVKSVVFENILSTELALIRPVPSPLMETNFKGLDSKSYHNIITTLVTNIGWLSALEIDVHYLEQLIKDISKDIVSIIQCLFMADQYLKKYTFDVEELYNSNVSFLGQLSGVKNDSKWVHYYDNILNNLNGLNDEPLQHYINKIKLDNDFETIKELDTKINSDLINIKNDMDVNFQQRNFILENIQNANVNFRPKNDKYELEDEMLLKFNELMDEIKSDSRSILNKKSEEFNVGDIETMVSNTIESNHKSTVSKLYTISQALYTKVEDFLSLKRSLQEQTVIILGQVSYCQIETLKMKKILVNSCNMNLKTYQNTIKQFTQVEDFPIIYGLYIIELYRRNLWLLRTLNDIKSFTHGFSVTTDKERSTRNDWASMYGLVASLFTDNDTGTCDLDRLKEMILSAKFLSEIENVIIPKCQDETKHLFNTINKYLQNLTEVDIITDVHILLKNKLKEINSINASLCDSTAENFKNPDERIKYYRNRVIKLESILHDTYINNSQRWPTGILSSPFCTYGIQNTELSSTSINELPIVLPTDPESKENILSASKEELNRLTRIEEDQRKEINKQNSRVSDLQLENSACRETLHHLNKELLRLTTLQEESENANVDRALEYKTSLEKLIDQNVEYANKVNRLEEESARFKKEHEETTKKQTMKSEEWDLERLQLQRKIDDLKNGKNEIEKGFEQEYLDTNTSNVSVQTSNYEINSSIQPDTEETKNKSFNIELQLQNKNLQNMIFRMFQRNIYILENIGLLLVPKNQDIDDKYDTTAIMSISSENLSIKRVKGLKKSMEKSSVHQNSSKIEASNTALPGKVIQSSVYHTIDKLYHNIDSKKNLMVEEKMLHYIKQIYDSGLYENSVIRRFNDIELLAKKMTKEVKSKKSLIDRYQAEKITVKDFQLGDTALFLPTSDNHPLANGYSISSLNSSFSSIDISTPPPVRNSDDRTNVLTLAKIPDESKTLQPWAAFTAFEKDIKYFYCNKDHPPNLRNEEWFIGKITDMEKNIVTDDSFNNPKTNPYKLSIGIIWYQVKAQIILHPTVD</sequence>
<organism evidence="13 14">
    <name type="scientific">Maudiozyma barnettii</name>
    <dbReference type="NCBI Taxonomy" id="61262"/>
    <lineage>
        <taxon>Eukaryota</taxon>
        <taxon>Fungi</taxon>
        <taxon>Dikarya</taxon>
        <taxon>Ascomycota</taxon>
        <taxon>Saccharomycotina</taxon>
        <taxon>Saccharomycetes</taxon>
        <taxon>Saccharomycetales</taxon>
        <taxon>Saccharomycetaceae</taxon>
        <taxon>Maudiozyma</taxon>
    </lineage>
</organism>
<evidence type="ECO:0000256" key="10">
    <source>
        <dbReference type="SAM" id="Coils"/>
    </source>
</evidence>
<feature type="coiled-coil region" evidence="10">
    <location>
        <begin position="681"/>
        <end position="729"/>
    </location>
</feature>
<dbReference type="GO" id="GO:0015031">
    <property type="term" value="P:protein transport"/>
    <property type="evidence" value="ECO:0007669"/>
    <property type="project" value="UniProtKB-KW"/>
</dbReference>
<dbReference type="GO" id="GO:0060090">
    <property type="term" value="F:molecular adaptor activity"/>
    <property type="evidence" value="ECO:0007669"/>
    <property type="project" value="TreeGrafter"/>
</dbReference>
<proteinExistence type="inferred from homology"/>
<evidence type="ECO:0000259" key="11">
    <source>
        <dbReference type="Pfam" id="PF04108"/>
    </source>
</evidence>
<dbReference type="RefSeq" id="XP_041405127.1">
    <property type="nucleotide sequence ID" value="XM_041549193.1"/>
</dbReference>
<evidence type="ECO:0000259" key="12">
    <source>
        <dbReference type="Pfam" id="PF10377"/>
    </source>
</evidence>
<dbReference type="OrthoDB" id="447953at2759"/>
<dbReference type="GeneID" id="64856242"/>
<dbReference type="GO" id="GO:0000422">
    <property type="term" value="P:autophagy of mitochondrion"/>
    <property type="evidence" value="ECO:0007669"/>
    <property type="project" value="TreeGrafter"/>
</dbReference>
<evidence type="ECO:0000256" key="6">
    <source>
        <dbReference type="ARBA" id="ARBA00022927"/>
    </source>
</evidence>
<dbReference type="GO" id="GO:0034045">
    <property type="term" value="C:phagophore assembly site membrane"/>
    <property type="evidence" value="ECO:0007669"/>
    <property type="project" value="UniProtKB-SubCell"/>
</dbReference>
<feature type="coiled-coil region" evidence="10">
    <location>
        <begin position="755"/>
        <end position="821"/>
    </location>
</feature>
<protein>
    <recommendedName>
        <fullName evidence="3 9">Autophagy-related protein 11</fullName>
    </recommendedName>
</protein>
<evidence type="ECO:0000256" key="5">
    <source>
        <dbReference type="ARBA" id="ARBA00022554"/>
    </source>
</evidence>
<dbReference type="PANTHER" id="PTHR13222:SF1">
    <property type="entry name" value="RB1-INDUCIBLE COILED-COIL PROTEIN 1"/>
    <property type="match status" value="1"/>
</dbReference>
<dbReference type="InterPro" id="IPR045326">
    <property type="entry name" value="ATG17-like_dom"/>
</dbReference>
<dbReference type="PANTHER" id="PTHR13222">
    <property type="entry name" value="RB1-INDUCIBLE COILED-COIL"/>
    <property type="match status" value="1"/>
</dbReference>
<name>A0A8H2ZII2_9SACH</name>
<dbReference type="GO" id="GO:1990316">
    <property type="term" value="C:Atg1/ULK1 kinase complex"/>
    <property type="evidence" value="ECO:0007669"/>
    <property type="project" value="TreeGrafter"/>
</dbReference>
<dbReference type="EMBL" id="CAEFZW010000002">
    <property type="protein sequence ID" value="CAB4253089.1"/>
    <property type="molecule type" value="Genomic_DNA"/>
</dbReference>
<reference evidence="13 14" key="1">
    <citation type="submission" date="2020-05" db="EMBL/GenBank/DDBJ databases">
        <authorList>
            <person name="Casaregola S."/>
            <person name="Devillers H."/>
            <person name="Grondin C."/>
        </authorList>
    </citation>
    <scope>NUCLEOTIDE SEQUENCE [LARGE SCALE GENOMIC DNA]</scope>
    <source>
        <strain evidence="13 14">CLIB 1767</strain>
    </source>
</reference>
<dbReference type="GO" id="GO:0005774">
    <property type="term" value="C:vacuolar membrane"/>
    <property type="evidence" value="ECO:0007669"/>
    <property type="project" value="UniProtKB-SubCell"/>
</dbReference>
<dbReference type="GO" id="GO:0034727">
    <property type="term" value="P:piecemeal microautophagy of the nucleus"/>
    <property type="evidence" value="ECO:0007669"/>
    <property type="project" value="TreeGrafter"/>
</dbReference>
<dbReference type="Pfam" id="PF04108">
    <property type="entry name" value="ATG17_like"/>
    <property type="match status" value="1"/>
</dbReference>
<dbReference type="GO" id="GO:0000045">
    <property type="term" value="P:autophagosome assembly"/>
    <property type="evidence" value="ECO:0007669"/>
    <property type="project" value="UniProtKB-UniRule"/>
</dbReference>
<evidence type="ECO:0000256" key="9">
    <source>
        <dbReference type="RuleBase" id="RU367075"/>
    </source>
</evidence>
<feature type="domain" description="Autophagy protein ATG17-like" evidence="11">
    <location>
        <begin position="187"/>
        <end position="514"/>
    </location>
</feature>
<dbReference type="Proteomes" id="UP000644660">
    <property type="component" value="Unassembled WGS sequence"/>
</dbReference>
<comment type="caution">
    <text evidence="13">The sequence shown here is derived from an EMBL/GenBank/DDBJ whole genome shotgun (WGS) entry which is preliminary data.</text>
</comment>
<keyword evidence="14" id="KW-1185">Reference proteome</keyword>
<dbReference type="Pfam" id="PF10377">
    <property type="entry name" value="ATG11"/>
    <property type="match status" value="1"/>
</dbReference>
<gene>
    <name evidence="13" type="ORF">KABA2_02S11506</name>
</gene>
<evidence type="ECO:0000256" key="8">
    <source>
        <dbReference type="ARBA" id="ARBA00023054"/>
    </source>
</evidence>
<dbReference type="InterPro" id="IPR019460">
    <property type="entry name" value="Atg11_C"/>
</dbReference>